<gene>
    <name evidence="2" type="ORF">CIK84_15855</name>
</gene>
<accession>A0A2N7RY91</accession>
<keyword evidence="1" id="KW-1133">Transmembrane helix</keyword>
<organism evidence="2 3">
    <name type="scientific">Glutamicibacter arilaitensis</name>
    <dbReference type="NCBI Taxonomy" id="256701"/>
    <lineage>
        <taxon>Bacteria</taxon>
        <taxon>Bacillati</taxon>
        <taxon>Actinomycetota</taxon>
        <taxon>Actinomycetes</taxon>
        <taxon>Micrococcales</taxon>
        <taxon>Micrococcaceae</taxon>
        <taxon>Glutamicibacter</taxon>
    </lineage>
</organism>
<feature type="transmembrane region" description="Helical" evidence="1">
    <location>
        <begin position="81"/>
        <end position="106"/>
    </location>
</feature>
<name>A0A2N7RY91_9MICC</name>
<dbReference type="AlphaFoldDB" id="A0A2N7RY91"/>
<feature type="transmembrane region" description="Helical" evidence="1">
    <location>
        <begin position="48"/>
        <end position="69"/>
    </location>
</feature>
<protein>
    <submittedName>
        <fullName evidence="2">Uncharacterized protein</fullName>
    </submittedName>
</protein>
<evidence type="ECO:0000256" key="1">
    <source>
        <dbReference type="SAM" id="Phobius"/>
    </source>
</evidence>
<comment type="caution">
    <text evidence="2">The sequence shown here is derived from an EMBL/GenBank/DDBJ whole genome shotgun (WGS) entry which is preliminary data.</text>
</comment>
<keyword evidence="1" id="KW-0472">Membrane</keyword>
<keyword evidence="1" id="KW-0812">Transmembrane</keyword>
<dbReference type="Proteomes" id="UP000235739">
    <property type="component" value="Unassembled WGS sequence"/>
</dbReference>
<sequence>MNEAVQLAGYALWWSLLTISLMALWCLGRNTFKHVMPSENVPAGSAKALVASLPAAVVALVIISTPSILVSAMYPHAQTNAWLWLWTVPAGLGALFIDFLALGLLVKLVRRLEPMPSPST</sequence>
<reference evidence="2 3" key="1">
    <citation type="journal article" date="2017" name="Elife">
        <title>Extensive horizontal gene transfer in cheese-associated bacteria.</title>
        <authorList>
            <person name="Bonham K.S."/>
            <person name="Wolfe B.E."/>
            <person name="Dutton R.J."/>
        </authorList>
    </citation>
    <scope>NUCLEOTIDE SEQUENCE [LARGE SCALE GENOMIC DNA]</scope>
    <source>
        <strain evidence="2 3">JB182</strain>
    </source>
</reference>
<dbReference type="EMBL" id="PNQX01000003">
    <property type="protein sequence ID" value="PMQ18859.1"/>
    <property type="molecule type" value="Genomic_DNA"/>
</dbReference>
<evidence type="ECO:0000313" key="2">
    <source>
        <dbReference type="EMBL" id="PMQ18859.1"/>
    </source>
</evidence>
<feature type="transmembrane region" description="Helical" evidence="1">
    <location>
        <begin position="6"/>
        <end position="27"/>
    </location>
</feature>
<evidence type="ECO:0000313" key="3">
    <source>
        <dbReference type="Proteomes" id="UP000235739"/>
    </source>
</evidence>
<proteinExistence type="predicted"/>
<dbReference type="RefSeq" id="WP_102599007.1">
    <property type="nucleotide sequence ID" value="NZ_JBQDKG010000072.1"/>
</dbReference>